<proteinExistence type="predicted"/>
<dbReference type="InterPro" id="IPR050593">
    <property type="entry name" value="LovG"/>
</dbReference>
<dbReference type="PANTHER" id="PTHR48070">
    <property type="entry name" value="ESTERASE OVCA2"/>
    <property type="match status" value="1"/>
</dbReference>
<accession>A0AAD9DG55</accession>
<feature type="domain" description="Serine hydrolase" evidence="2">
    <location>
        <begin position="11"/>
        <end position="217"/>
    </location>
</feature>
<protein>
    <submittedName>
        <fullName evidence="3">Serine hydrolase family protein</fullName>
    </submittedName>
</protein>
<dbReference type="EMBL" id="JATAAI010000005">
    <property type="protein sequence ID" value="KAK1745932.1"/>
    <property type="molecule type" value="Genomic_DNA"/>
</dbReference>
<evidence type="ECO:0000313" key="4">
    <source>
        <dbReference type="Proteomes" id="UP001224775"/>
    </source>
</evidence>
<keyword evidence="1 3" id="KW-0378">Hydrolase</keyword>
<dbReference type="Pfam" id="PF03959">
    <property type="entry name" value="FSH1"/>
    <property type="match status" value="1"/>
</dbReference>
<gene>
    <name evidence="3" type="ORF">QTG54_003856</name>
</gene>
<dbReference type="GO" id="GO:0005737">
    <property type="term" value="C:cytoplasm"/>
    <property type="evidence" value="ECO:0007669"/>
    <property type="project" value="TreeGrafter"/>
</dbReference>
<reference evidence="3" key="1">
    <citation type="submission" date="2023-06" db="EMBL/GenBank/DDBJ databases">
        <title>Survivors Of The Sea: Transcriptome response of Skeletonema marinoi to long-term dormancy.</title>
        <authorList>
            <person name="Pinder M.I.M."/>
            <person name="Kourtchenko O."/>
            <person name="Robertson E.K."/>
            <person name="Larsson T."/>
            <person name="Maumus F."/>
            <person name="Osuna-Cruz C.M."/>
            <person name="Vancaester E."/>
            <person name="Stenow R."/>
            <person name="Vandepoele K."/>
            <person name="Ploug H."/>
            <person name="Bruchert V."/>
            <person name="Godhe A."/>
            <person name="Topel M."/>
        </authorList>
    </citation>
    <scope>NUCLEOTIDE SEQUENCE</scope>
    <source>
        <strain evidence="3">R05AC</strain>
    </source>
</reference>
<dbReference type="InterPro" id="IPR029058">
    <property type="entry name" value="AB_hydrolase_fold"/>
</dbReference>
<sequence length="225" mass="25013">MLAIMQPFAKRRIRELGYDCMYLEAPHLLPLTSMVEVDGKMVEVTNGGRENAKAWFMYSEKDPSDASMALQETSMEYFGLDTSISMIKDCLCKLETESCTIFGFSQGAAFVHILSILASTARMKPDCKHLSPFAKIDSAILVSGFASMHQRCMTDNLQATDCEGSLITIRSLHIIGDRDTSVPKPYGEKLAALYAEPQLYIHNGGHFIPHNKAIIDKVIEFLGHV</sequence>
<evidence type="ECO:0000256" key="1">
    <source>
        <dbReference type="ARBA" id="ARBA00022801"/>
    </source>
</evidence>
<dbReference type="Proteomes" id="UP001224775">
    <property type="component" value="Unassembled WGS sequence"/>
</dbReference>
<comment type="caution">
    <text evidence="3">The sequence shown here is derived from an EMBL/GenBank/DDBJ whole genome shotgun (WGS) entry which is preliminary data.</text>
</comment>
<keyword evidence="4" id="KW-1185">Reference proteome</keyword>
<name>A0AAD9DG55_9STRA</name>
<dbReference type="InterPro" id="IPR005645">
    <property type="entry name" value="FSH-like_dom"/>
</dbReference>
<dbReference type="PANTHER" id="PTHR48070:SF6">
    <property type="entry name" value="ESTERASE OVCA2"/>
    <property type="match status" value="1"/>
</dbReference>
<dbReference type="Gene3D" id="3.40.50.1820">
    <property type="entry name" value="alpha/beta hydrolase"/>
    <property type="match status" value="1"/>
</dbReference>
<organism evidence="3 4">
    <name type="scientific">Skeletonema marinoi</name>
    <dbReference type="NCBI Taxonomy" id="267567"/>
    <lineage>
        <taxon>Eukaryota</taxon>
        <taxon>Sar</taxon>
        <taxon>Stramenopiles</taxon>
        <taxon>Ochrophyta</taxon>
        <taxon>Bacillariophyta</taxon>
        <taxon>Coscinodiscophyceae</taxon>
        <taxon>Thalassiosirophycidae</taxon>
        <taxon>Thalassiosirales</taxon>
        <taxon>Skeletonemataceae</taxon>
        <taxon>Skeletonema</taxon>
        <taxon>Skeletonema marinoi-dohrnii complex</taxon>
    </lineage>
</organism>
<evidence type="ECO:0000259" key="2">
    <source>
        <dbReference type="Pfam" id="PF03959"/>
    </source>
</evidence>
<dbReference type="GO" id="GO:0005634">
    <property type="term" value="C:nucleus"/>
    <property type="evidence" value="ECO:0007669"/>
    <property type="project" value="TreeGrafter"/>
</dbReference>
<dbReference type="SUPFAM" id="SSF53474">
    <property type="entry name" value="alpha/beta-Hydrolases"/>
    <property type="match status" value="1"/>
</dbReference>
<dbReference type="AlphaFoldDB" id="A0AAD9DG55"/>
<dbReference type="GO" id="GO:0016787">
    <property type="term" value="F:hydrolase activity"/>
    <property type="evidence" value="ECO:0007669"/>
    <property type="project" value="UniProtKB-KW"/>
</dbReference>
<evidence type="ECO:0000313" key="3">
    <source>
        <dbReference type="EMBL" id="KAK1745932.1"/>
    </source>
</evidence>